<evidence type="ECO:0000259" key="7">
    <source>
        <dbReference type="Pfam" id="PF01545"/>
    </source>
</evidence>
<evidence type="ECO:0000256" key="2">
    <source>
        <dbReference type="ARBA" id="ARBA00022692"/>
    </source>
</evidence>
<keyword evidence="3" id="KW-0813">Transport</keyword>
<dbReference type="PANTHER" id="PTHR11562:SF17">
    <property type="entry name" value="RE54080P-RELATED"/>
    <property type="match status" value="1"/>
</dbReference>
<evidence type="ECO:0000256" key="4">
    <source>
        <dbReference type="ARBA" id="ARBA00022989"/>
    </source>
</evidence>
<keyword evidence="3" id="KW-0864">Zinc transport</keyword>
<dbReference type="PANTHER" id="PTHR11562">
    <property type="entry name" value="CATION EFFLUX PROTEIN/ ZINC TRANSPORTER"/>
    <property type="match status" value="1"/>
</dbReference>
<dbReference type="RefSeq" id="WP_015934479.1">
    <property type="nucleotide sequence ID" value="NC_011891.1"/>
</dbReference>
<dbReference type="HOGENOM" id="CLU_072749_0_0_7"/>
<accession>B8JHF6</accession>
<name>B8JHF6_ANAD2</name>
<proteinExistence type="predicted"/>
<keyword evidence="2 6" id="KW-0812">Transmembrane</keyword>
<evidence type="ECO:0000256" key="1">
    <source>
        <dbReference type="ARBA" id="ARBA00004141"/>
    </source>
</evidence>
<feature type="transmembrane region" description="Helical" evidence="6">
    <location>
        <begin position="100"/>
        <end position="119"/>
    </location>
</feature>
<keyword evidence="3" id="KW-0406">Ion transport</keyword>
<feature type="transmembrane region" description="Helical" evidence="6">
    <location>
        <begin position="156"/>
        <end position="175"/>
    </location>
</feature>
<reference evidence="8" key="1">
    <citation type="submission" date="2009-01" db="EMBL/GenBank/DDBJ databases">
        <title>Complete sequence of Anaeromyxobacter dehalogenans 2CP-1.</title>
        <authorList>
            <consortium name="US DOE Joint Genome Institute"/>
            <person name="Lucas S."/>
            <person name="Copeland A."/>
            <person name="Lapidus A."/>
            <person name="Glavina del Rio T."/>
            <person name="Dalin E."/>
            <person name="Tice H."/>
            <person name="Bruce D."/>
            <person name="Goodwin L."/>
            <person name="Pitluck S."/>
            <person name="Saunders E."/>
            <person name="Brettin T."/>
            <person name="Detter J.C."/>
            <person name="Han C."/>
            <person name="Larimer F."/>
            <person name="Land M."/>
            <person name="Hauser L."/>
            <person name="Kyrpides N."/>
            <person name="Ovchinnikova G."/>
            <person name="Beliaev A.S."/>
            <person name="Richardson P."/>
        </authorList>
    </citation>
    <scope>NUCLEOTIDE SEQUENCE</scope>
    <source>
        <strain evidence="8">2CP-1</strain>
    </source>
</reference>
<keyword evidence="3" id="KW-0862">Zinc</keyword>
<comment type="subcellular location">
    <subcellularLocation>
        <location evidence="1">Membrane</location>
        <topology evidence="1">Multi-pass membrane protein</topology>
    </subcellularLocation>
</comment>
<dbReference type="KEGG" id="acp:A2cp1_3334"/>
<evidence type="ECO:0000256" key="3">
    <source>
        <dbReference type="ARBA" id="ARBA00022906"/>
    </source>
</evidence>
<keyword evidence="5 6" id="KW-0472">Membrane</keyword>
<feature type="transmembrane region" description="Helical" evidence="6">
    <location>
        <begin position="131"/>
        <end position="149"/>
    </location>
</feature>
<dbReference type="SUPFAM" id="SSF161111">
    <property type="entry name" value="Cation efflux protein transmembrane domain-like"/>
    <property type="match status" value="1"/>
</dbReference>
<dbReference type="InterPro" id="IPR058533">
    <property type="entry name" value="Cation_efflux_TM"/>
</dbReference>
<protein>
    <submittedName>
        <fullName evidence="8">Co/Zn/Cd efflux system component</fullName>
    </submittedName>
</protein>
<feature type="transmembrane region" description="Helical" evidence="6">
    <location>
        <begin position="187"/>
        <end position="207"/>
    </location>
</feature>
<evidence type="ECO:0000256" key="5">
    <source>
        <dbReference type="ARBA" id="ARBA00023136"/>
    </source>
</evidence>
<dbReference type="Proteomes" id="UP000007089">
    <property type="component" value="Chromosome"/>
</dbReference>
<evidence type="ECO:0000256" key="6">
    <source>
        <dbReference type="SAM" id="Phobius"/>
    </source>
</evidence>
<dbReference type="GO" id="GO:0046872">
    <property type="term" value="F:metal ion binding"/>
    <property type="evidence" value="ECO:0007669"/>
    <property type="project" value="InterPro"/>
</dbReference>
<evidence type="ECO:0000313" key="8">
    <source>
        <dbReference type="EMBL" id="ACL66668.1"/>
    </source>
</evidence>
<dbReference type="AlphaFoldDB" id="B8JHF6"/>
<dbReference type="Pfam" id="PF01545">
    <property type="entry name" value="Cation_efflux"/>
    <property type="match status" value="1"/>
</dbReference>
<sequence length="272" mass="27699">MATAEKTRTVFAVPRMDCPSEERMIRLALEGAADVAELRFDLQARTLTVLHAGDPAPLLARLQPLGLGAEVAASAAHDGALAGAAAAAPEAGAEARTLRLLLAINAAMFLVEVVAGWLAESTGLIADSLDMLADALVYGLSLWAVGRAARAQLRAAHVSGVLQAALAVGVFADVARRLVGGSAPESPAMIGISALALAANVGCLALVARHRHGGAHMKASWIFSTNDVLANLGVIAAGALVAWTGSALPDLVIGTAVALLVLVGAIRILRLR</sequence>
<feature type="transmembrane region" description="Helical" evidence="6">
    <location>
        <begin position="228"/>
        <end position="245"/>
    </location>
</feature>
<keyword evidence="9" id="KW-1185">Reference proteome</keyword>
<feature type="domain" description="Cation efflux protein transmembrane" evidence="7">
    <location>
        <begin position="100"/>
        <end position="270"/>
    </location>
</feature>
<dbReference type="SUPFAM" id="SSF55008">
    <property type="entry name" value="HMA, heavy metal-associated domain"/>
    <property type="match status" value="1"/>
</dbReference>
<dbReference type="InterPro" id="IPR036163">
    <property type="entry name" value="HMA_dom_sf"/>
</dbReference>
<dbReference type="InterPro" id="IPR027469">
    <property type="entry name" value="Cation_efflux_TMD_sf"/>
</dbReference>
<dbReference type="GO" id="GO:0005886">
    <property type="term" value="C:plasma membrane"/>
    <property type="evidence" value="ECO:0007669"/>
    <property type="project" value="TreeGrafter"/>
</dbReference>
<feature type="transmembrane region" description="Helical" evidence="6">
    <location>
        <begin position="251"/>
        <end position="269"/>
    </location>
</feature>
<dbReference type="EMBL" id="CP001359">
    <property type="protein sequence ID" value="ACL66668.1"/>
    <property type="molecule type" value="Genomic_DNA"/>
</dbReference>
<dbReference type="Gene3D" id="1.20.1510.10">
    <property type="entry name" value="Cation efflux protein transmembrane domain"/>
    <property type="match status" value="1"/>
</dbReference>
<dbReference type="Gene3D" id="3.30.70.100">
    <property type="match status" value="1"/>
</dbReference>
<organism evidence="8 9">
    <name type="scientific">Anaeromyxobacter dehalogenans (strain ATCC BAA-258 / DSM 21875 / 2CP-1)</name>
    <dbReference type="NCBI Taxonomy" id="455488"/>
    <lineage>
        <taxon>Bacteria</taxon>
        <taxon>Pseudomonadati</taxon>
        <taxon>Myxococcota</taxon>
        <taxon>Myxococcia</taxon>
        <taxon>Myxococcales</taxon>
        <taxon>Cystobacterineae</taxon>
        <taxon>Anaeromyxobacteraceae</taxon>
        <taxon>Anaeromyxobacter</taxon>
    </lineage>
</organism>
<keyword evidence="4 6" id="KW-1133">Transmembrane helix</keyword>
<dbReference type="GO" id="GO:0005385">
    <property type="term" value="F:zinc ion transmembrane transporter activity"/>
    <property type="evidence" value="ECO:0007669"/>
    <property type="project" value="TreeGrafter"/>
</dbReference>
<evidence type="ECO:0000313" key="9">
    <source>
        <dbReference type="Proteomes" id="UP000007089"/>
    </source>
</evidence>
<dbReference type="InterPro" id="IPR050681">
    <property type="entry name" value="CDF/SLC30A"/>
</dbReference>
<gene>
    <name evidence="8" type="ordered locus">A2cp1_3334</name>
</gene>